<comment type="caution">
    <text evidence="1">The sequence shown here is derived from an EMBL/GenBank/DDBJ whole genome shotgun (WGS) entry which is preliminary data.</text>
</comment>
<dbReference type="AlphaFoldDB" id="A0A941IIC1"/>
<reference evidence="1" key="1">
    <citation type="submission" date="2021-04" db="EMBL/GenBank/DDBJ databases">
        <title>Genome based classification of Actinospica acidithermotolerans sp. nov., an actinobacterium isolated from an Indonesian hot spring.</title>
        <authorList>
            <person name="Kusuma A.B."/>
            <person name="Putra K.E."/>
            <person name="Nafisah S."/>
            <person name="Loh J."/>
            <person name="Nouioui I."/>
            <person name="Goodfellow M."/>
        </authorList>
    </citation>
    <scope>NUCLEOTIDE SEQUENCE</scope>
    <source>
        <strain evidence="1">MGRD01-02</strain>
    </source>
</reference>
<evidence type="ECO:0000313" key="2">
    <source>
        <dbReference type="Proteomes" id="UP000676325"/>
    </source>
</evidence>
<accession>A0A941IIC1</accession>
<evidence type="ECO:0000313" key="1">
    <source>
        <dbReference type="EMBL" id="MBR7826632.1"/>
    </source>
</evidence>
<dbReference type="RefSeq" id="WP_212517781.1">
    <property type="nucleotide sequence ID" value="NZ_JAGSOH010000020.1"/>
</dbReference>
<keyword evidence="2" id="KW-1185">Reference proteome</keyword>
<gene>
    <name evidence="1" type="ORF">KDK95_09975</name>
</gene>
<dbReference type="Proteomes" id="UP000676325">
    <property type="component" value="Unassembled WGS sequence"/>
</dbReference>
<proteinExistence type="predicted"/>
<dbReference type="EMBL" id="JAGSOH010000020">
    <property type="protein sequence ID" value="MBR7826632.1"/>
    <property type="molecule type" value="Genomic_DNA"/>
</dbReference>
<protein>
    <submittedName>
        <fullName evidence="1">Uncharacterized protein</fullName>
    </submittedName>
</protein>
<name>A0A941IIC1_9ACTN</name>
<organism evidence="1 2">
    <name type="scientific">Actinospica acidithermotolerans</name>
    <dbReference type="NCBI Taxonomy" id="2828514"/>
    <lineage>
        <taxon>Bacteria</taxon>
        <taxon>Bacillati</taxon>
        <taxon>Actinomycetota</taxon>
        <taxon>Actinomycetes</taxon>
        <taxon>Catenulisporales</taxon>
        <taxon>Actinospicaceae</taxon>
        <taxon>Actinospica</taxon>
    </lineage>
</organism>
<sequence length="199" mass="22138">MTLPLYPQLKLKIEKLLDTQARAAARGQLGMFAPIPRSKQHEGNRLQYTTIDGAVKAAEYQRAAAACTIELADIPTMSLDDAVALARKRGEELGVQQAKFNFESFNQAVEEVGNSVQMNGQPLTVEAALQLFEKMQLPFDAAGRPLMPTWHTGPDLEASVADVLRQLNEDPAAQARLQEIVDRKREEWNAEQDRRKLVA</sequence>